<comment type="pathway">
    <text evidence="1">Amino-acid biosynthesis; L-asparagine biosynthesis; L-asparagine from L-aspartate (L-Gln route): step 1/1.</text>
</comment>
<evidence type="ECO:0000256" key="3">
    <source>
        <dbReference type="ARBA" id="ARBA00048741"/>
    </source>
</evidence>
<dbReference type="GO" id="GO:0005829">
    <property type="term" value="C:cytosol"/>
    <property type="evidence" value="ECO:0007669"/>
    <property type="project" value="TreeGrafter"/>
</dbReference>
<dbReference type="SUPFAM" id="SSF52402">
    <property type="entry name" value="Adenine nucleotide alpha hydrolases-like"/>
    <property type="match status" value="1"/>
</dbReference>
<evidence type="ECO:0000313" key="5">
    <source>
        <dbReference type="EMBL" id="MBD0837056.1"/>
    </source>
</evidence>
<gene>
    <name evidence="5" type="ORF">ICJ84_16640</name>
</gene>
<dbReference type="Proteomes" id="UP000602057">
    <property type="component" value="Unassembled WGS sequence"/>
</dbReference>
<dbReference type="GO" id="GO:0006529">
    <property type="term" value="P:asparagine biosynthetic process"/>
    <property type="evidence" value="ECO:0007669"/>
    <property type="project" value="InterPro"/>
</dbReference>
<evidence type="ECO:0000313" key="6">
    <source>
        <dbReference type="Proteomes" id="UP000602057"/>
    </source>
</evidence>
<feature type="domain" description="Asparagine synthetase" evidence="4">
    <location>
        <begin position="2"/>
        <end position="84"/>
    </location>
</feature>
<evidence type="ECO:0000256" key="2">
    <source>
        <dbReference type="ARBA" id="ARBA00012737"/>
    </source>
</evidence>
<dbReference type="Gene3D" id="3.40.50.620">
    <property type="entry name" value="HUPs"/>
    <property type="match status" value="1"/>
</dbReference>
<dbReference type="GO" id="GO:0004066">
    <property type="term" value="F:asparagine synthase (glutamine-hydrolyzing) activity"/>
    <property type="evidence" value="ECO:0007669"/>
    <property type="project" value="UniProtKB-EC"/>
</dbReference>
<evidence type="ECO:0000259" key="4">
    <source>
        <dbReference type="Pfam" id="PF00733"/>
    </source>
</evidence>
<dbReference type="CDD" id="cd01991">
    <property type="entry name" value="Asn_synthase_B_C"/>
    <property type="match status" value="1"/>
</dbReference>
<reference evidence="5" key="1">
    <citation type="journal article" date="2013" name="Int. J. Syst. Evol. Microbiol.">
        <title>Aestuariibaculum suncheonense gen. nov., sp. nov., a marine bacterium of the family Flavobacteriaceae isolated from a tidal flat and emended descriptions of the genera Gaetbulibacter and Tamlana.</title>
        <authorList>
            <person name="Jeong S.H."/>
            <person name="Park M.S."/>
            <person name="Jin H.M."/>
            <person name="Lee K."/>
            <person name="Park W."/>
            <person name="Jeon C.O."/>
        </authorList>
    </citation>
    <scope>NUCLEOTIDE SEQUENCE</scope>
    <source>
        <strain evidence="5">SC17</strain>
    </source>
</reference>
<dbReference type="PANTHER" id="PTHR43284:SF1">
    <property type="entry name" value="ASPARAGINE SYNTHETASE"/>
    <property type="match status" value="1"/>
</dbReference>
<proteinExistence type="predicted"/>
<dbReference type="InterPro" id="IPR014729">
    <property type="entry name" value="Rossmann-like_a/b/a_fold"/>
</dbReference>
<protein>
    <recommendedName>
        <fullName evidence="2">asparagine synthase (glutamine-hydrolyzing)</fullName>
        <ecNumber evidence="2">6.3.5.4</ecNumber>
    </recommendedName>
</protein>
<feature type="non-terminal residue" evidence="5">
    <location>
        <position position="1"/>
    </location>
</feature>
<comment type="caution">
    <text evidence="5">The sequence shown here is derived from an EMBL/GenBank/DDBJ whole genome shotgun (WGS) entry which is preliminary data.</text>
</comment>
<reference evidence="5" key="2">
    <citation type="submission" date="2020-09" db="EMBL/GenBank/DDBJ databases">
        <authorList>
            <person name="Wu Z."/>
        </authorList>
    </citation>
    <scope>NUCLEOTIDE SEQUENCE</scope>
    <source>
        <strain evidence="5">SC17</strain>
    </source>
</reference>
<name>A0A8J6QBM4_9FLAO</name>
<accession>A0A8J6QBM4</accession>
<feature type="non-terminal residue" evidence="5">
    <location>
        <position position="86"/>
    </location>
</feature>
<keyword evidence="6" id="KW-1185">Reference proteome</keyword>
<dbReference type="EMBL" id="JACVXC010000038">
    <property type="protein sequence ID" value="MBD0837056.1"/>
    <property type="molecule type" value="Genomic_DNA"/>
</dbReference>
<dbReference type="InterPro" id="IPR051786">
    <property type="entry name" value="ASN_synthetase/amidase"/>
</dbReference>
<comment type="catalytic activity">
    <reaction evidence="3">
        <text>L-aspartate + L-glutamine + ATP + H2O = L-asparagine + L-glutamate + AMP + diphosphate + H(+)</text>
        <dbReference type="Rhea" id="RHEA:12228"/>
        <dbReference type="ChEBI" id="CHEBI:15377"/>
        <dbReference type="ChEBI" id="CHEBI:15378"/>
        <dbReference type="ChEBI" id="CHEBI:29985"/>
        <dbReference type="ChEBI" id="CHEBI:29991"/>
        <dbReference type="ChEBI" id="CHEBI:30616"/>
        <dbReference type="ChEBI" id="CHEBI:33019"/>
        <dbReference type="ChEBI" id="CHEBI:58048"/>
        <dbReference type="ChEBI" id="CHEBI:58359"/>
        <dbReference type="ChEBI" id="CHEBI:456215"/>
        <dbReference type="EC" id="6.3.5.4"/>
    </reaction>
</comment>
<dbReference type="RefSeq" id="WP_241748786.1">
    <property type="nucleotide sequence ID" value="NZ_JACVXC010000038.1"/>
</dbReference>
<evidence type="ECO:0000256" key="1">
    <source>
        <dbReference type="ARBA" id="ARBA00005187"/>
    </source>
</evidence>
<dbReference type="PANTHER" id="PTHR43284">
    <property type="entry name" value="ASPARAGINE SYNTHETASE (GLUTAMINE-HYDROLYZING)"/>
    <property type="match status" value="1"/>
</dbReference>
<dbReference type="Pfam" id="PF00733">
    <property type="entry name" value="Asn_synthase"/>
    <property type="match status" value="1"/>
</dbReference>
<dbReference type="AlphaFoldDB" id="A0A8J6QBM4"/>
<organism evidence="5 6">
    <name type="scientific">Aestuariibaculum suncheonense</name>
    <dbReference type="NCBI Taxonomy" id="1028745"/>
    <lineage>
        <taxon>Bacteria</taxon>
        <taxon>Pseudomonadati</taxon>
        <taxon>Bacteroidota</taxon>
        <taxon>Flavobacteriia</taxon>
        <taxon>Flavobacteriales</taxon>
        <taxon>Flavobacteriaceae</taxon>
    </lineage>
</organism>
<dbReference type="InterPro" id="IPR001962">
    <property type="entry name" value="Asn_synthase"/>
</dbReference>
<sequence length="86" mass="9648">SEINVAKTTAAELNVENIHYVIQPEEFLQELPKIIWHLDEPVADPAAVPLYFLAREARKHVTVVLSGEGADELFGGYTIYNEPRSL</sequence>
<dbReference type="EC" id="6.3.5.4" evidence="2"/>